<evidence type="ECO:0000256" key="1">
    <source>
        <dbReference type="SAM" id="Phobius"/>
    </source>
</evidence>
<dbReference type="Proteomes" id="UP001516023">
    <property type="component" value="Unassembled WGS sequence"/>
</dbReference>
<proteinExistence type="predicted"/>
<accession>A0ABD3QVC6</accession>
<keyword evidence="1" id="KW-0472">Membrane</keyword>
<dbReference type="EMBL" id="JABMIG020000009">
    <property type="protein sequence ID" value="KAL3804200.1"/>
    <property type="molecule type" value="Genomic_DNA"/>
</dbReference>
<sequence length="250" mass="27587">MDTSGTSRYVDSLTITPTKQDDDNLLNLLAMLPKQKAPFTALLGEMNLNDYYDDPNMDPNELYEALGVTPPSPGSTWLVFDYHGLATASSYAVPMSIQESKLPPKRGVFGNIVPPPPSPPCKERARYMVQGILKQMLTAVARMKLAVGQDKREAVSPYAGVVERLRVVLCDWGFSERLKDSVNDEEFRQRAKSFGIPNGIDSKTNQDVAMKFSKVEDLHALGFVFLALLFTTLAEPATLLAPMPPTDDDT</sequence>
<feature type="transmembrane region" description="Helical" evidence="1">
    <location>
        <begin position="220"/>
        <end position="241"/>
    </location>
</feature>
<keyword evidence="3" id="KW-1185">Reference proteome</keyword>
<dbReference type="PANTHER" id="PTHR36796">
    <property type="entry name" value="PROTEIN KINASE SUPERFAMILY PROTEIN"/>
    <property type="match status" value="1"/>
</dbReference>
<protein>
    <submittedName>
        <fullName evidence="2">Uncharacterized protein</fullName>
    </submittedName>
</protein>
<dbReference type="AlphaFoldDB" id="A0ABD3QVC6"/>
<name>A0ABD3QVC6_9STRA</name>
<gene>
    <name evidence="2" type="ORF">HJC23_013719</name>
</gene>
<organism evidence="2 3">
    <name type="scientific">Cyclotella cryptica</name>
    <dbReference type="NCBI Taxonomy" id="29204"/>
    <lineage>
        <taxon>Eukaryota</taxon>
        <taxon>Sar</taxon>
        <taxon>Stramenopiles</taxon>
        <taxon>Ochrophyta</taxon>
        <taxon>Bacillariophyta</taxon>
        <taxon>Coscinodiscophyceae</taxon>
        <taxon>Thalassiosirophycidae</taxon>
        <taxon>Stephanodiscales</taxon>
        <taxon>Stephanodiscaceae</taxon>
        <taxon>Cyclotella</taxon>
    </lineage>
</organism>
<dbReference type="PANTHER" id="PTHR36796:SF1">
    <property type="entry name" value="PROTEIN KINASE SUPERFAMILY PROTEIN"/>
    <property type="match status" value="1"/>
</dbReference>
<reference evidence="2 3" key="1">
    <citation type="journal article" date="2020" name="G3 (Bethesda)">
        <title>Improved Reference Genome for Cyclotella cryptica CCMP332, a Model for Cell Wall Morphogenesis, Salinity Adaptation, and Lipid Production in Diatoms (Bacillariophyta).</title>
        <authorList>
            <person name="Roberts W.R."/>
            <person name="Downey K.M."/>
            <person name="Ruck E.C."/>
            <person name="Traller J.C."/>
            <person name="Alverson A.J."/>
        </authorList>
    </citation>
    <scope>NUCLEOTIDE SEQUENCE [LARGE SCALE GENOMIC DNA]</scope>
    <source>
        <strain evidence="2 3">CCMP332</strain>
    </source>
</reference>
<comment type="caution">
    <text evidence="2">The sequence shown here is derived from an EMBL/GenBank/DDBJ whole genome shotgun (WGS) entry which is preliminary data.</text>
</comment>
<evidence type="ECO:0000313" key="3">
    <source>
        <dbReference type="Proteomes" id="UP001516023"/>
    </source>
</evidence>
<keyword evidence="1" id="KW-1133">Transmembrane helix</keyword>
<keyword evidence="1" id="KW-0812">Transmembrane</keyword>
<evidence type="ECO:0000313" key="2">
    <source>
        <dbReference type="EMBL" id="KAL3804200.1"/>
    </source>
</evidence>